<dbReference type="RefSeq" id="WP_349352811.1">
    <property type="nucleotide sequence ID" value="NZ_CP157804.1"/>
</dbReference>
<dbReference type="AlphaFoldDB" id="A0AAU7N214"/>
<evidence type="ECO:0008006" key="3">
    <source>
        <dbReference type="Google" id="ProtNLM"/>
    </source>
</evidence>
<keyword evidence="1" id="KW-0732">Signal</keyword>
<proteinExistence type="predicted"/>
<accession>A0AAU7N214</accession>
<reference evidence="2" key="1">
    <citation type="submission" date="2024-05" db="EMBL/GenBank/DDBJ databases">
        <title>Draft Genome Sequences of Flagellimonas sp. MMG031 and Marinobacter sp. MMG032 Isolated from the dinoflagellate Symbiodinium pilosum.</title>
        <authorList>
            <person name="Shikuma N.J."/>
            <person name="Farrell M.V."/>
        </authorList>
    </citation>
    <scope>NUCLEOTIDE SEQUENCE</scope>
    <source>
        <strain evidence="2">MMG031</strain>
    </source>
</reference>
<sequence>MKKFLFLLALLGPTILLAQVKIGAHPESIDAGSILELESSNKALVLTRLNNEQMLGLNPLRGALIYNSDTACLHYHNGIQWINLCTALTGLTFTDNGDGSITLEDGQGNETTFNGAPETVTTLVNNMDGTFTYTNEAGNETVINILNTDEQTLGTNGNPGHIEISNGNSVVLNVEDADADNQNEIQNLEFNGGIISLSDDPGNTQIDLSNYDSDATDDFDGDWSSLTNIPADIADGDQNTVTNLVQDNMTGVVTYTNESAVDQTIEIISIDANNHITVGSDGGAYYESPIKAFGKIAPNGTILRATAGITITKLAGAGHYRVNLPGMMSDANYIIQIAQPSREGAGNDDPSIAYLNQSVSSFEVIIGDNDNGGTDTGRFDSEFMFTLLDL</sequence>
<evidence type="ECO:0000256" key="1">
    <source>
        <dbReference type="SAM" id="SignalP"/>
    </source>
</evidence>
<dbReference type="EMBL" id="CP157804">
    <property type="protein sequence ID" value="XBQ24603.1"/>
    <property type="molecule type" value="Genomic_DNA"/>
</dbReference>
<feature type="signal peptide" evidence="1">
    <location>
        <begin position="1"/>
        <end position="18"/>
    </location>
</feature>
<feature type="chain" id="PRO_5043840255" description="Calcium-binding protein" evidence="1">
    <location>
        <begin position="19"/>
        <end position="390"/>
    </location>
</feature>
<protein>
    <recommendedName>
        <fullName evidence="3">Calcium-binding protein</fullName>
    </recommendedName>
</protein>
<dbReference type="KEGG" id="fld:ABNE31_06710"/>
<gene>
    <name evidence="2" type="ORF">ABNE31_06710</name>
</gene>
<organism evidence="2">
    <name type="scientific">Flagellimonas sp. MMG031</name>
    <dbReference type="NCBI Taxonomy" id="3158549"/>
    <lineage>
        <taxon>Bacteria</taxon>
        <taxon>Pseudomonadati</taxon>
        <taxon>Bacteroidota</taxon>
        <taxon>Flavobacteriia</taxon>
        <taxon>Flavobacteriales</taxon>
        <taxon>Flavobacteriaceae</taxon>
        <taxon>Flagellimonas</taxon>
    </lineage>
</organism>
<evidence type="ECO:0000313" key="2">
    <source>
        <dbReference type="EMBL" id="XBQ24603.1"/>
    </source>
</evidence>
<name>A0AAU7N214_9FLAO</name>